<evidence type="ECO:0000313" key="3">
    <source>
        <dbReference type="Proteomes" id="UP000253850"/>
    </source>
</evidence>
<evidence type="ECO:0000313" key="4">
    <source>
        <dbReference type="Proteomes" id="UP000289193"/>
    </source>
</evidence>
<keyword evidence="4" id="KW-1185">Reference proteome</keyword>
<dbReference type="EMBL" id="CP031217">
    <property type="protein sequence ID" value="AXH12183.1"/>
    <property type="molecule type" value="Genomic_DNA"/>
</dbReference>
<evidence type="ECO:0008006" key="5">
    <source>
        <dbReference type="Google" id="ProtNLM"/>
    </source>
</evidence>
<dbReference type="AlphaFoldDB" id="A0AAX2ADS5"/>
<dbReference type="KEGG" id="hbv:ABIV_1181"/>
<organism evidence="2 4">
    <name type="scientific">Halarcobacter bivalviorum</name>
    <dbReference type="NCBI Taxonomy" id="663364"/>
    <lineage>
        <taxon>Bacteria</taxon>
        <taxon>Pseudomonadati</taxon>
        <taxon>Campylobacterota</taxon>
        <taxon>Epsilonproteobacteria</taxon>
        <taxon>Campylobacterales</taxon>
        <taxon>Arcobacteraceae</taxon>
        <taxon>Halarcobacter</taxon>
    </lineage>
</organism>
<dbReference type="Proteomes" id="UP000289193">
    <property type="component" value="Unassembled WGS sequence"/>
</dbReference>
<reference evidence="2 4" key="1">
    <citation type="submission" date="2017-10" db="EMBL/GenBank/DDBJ databases">
        <title>Genomics of the genus Arcobacter.</title>
        <authorList>
            <person name="Perez-Cataluna A."/>
            <person name="Figueras M.J."/>
        </authorList>
    </citation>
    <scope>NUCLEOTIDE SEQUENCE [LARGE SCALE GENOMIC DNA]</scope>
    <source>
        <strain evidence="2 4">CECT 7835</strain>
    </source>
</reference>
<evidence type="ECO:0000313" key="2">
    <source>
        <dbReference type="EMBL" id="RXK11288.1"/>
    </source>
</evidence>
<name>A0AAX2ADS5_9BACT</name>
<sequence>MKNGIVLLVTLFFIIALSVLVIKNLDDTDKYLQKNEYISNSNQLLINIKNTQIEVSKLLKTKSSSFEDDDLNVSLPLVSKDLKISFYLRKYDKVDINSINIKDNNELHNLFENYNVYNYDYFVDIYKQILNEKKISKITSSAQLDYVIDKFKIKTEDIQIKTINDMIGFLENKDLFELNIDAKYFDTKLKAYYILSKTGEVKYFDISFI</sequence>
<reference evidence="1 3" key="2">
    <citation type="submission" date="2018-07" db="EMBL/GenBank/DDBJ databases">
        <title>Complete genome of the Arcobacter bivalviorum type strain LMG 26154.</title>
        <authorList>
            <person name="Miller W.G."/>
            <person name="Yee E."/>
            <person name="Bono J.L."/>
        </authorList>
    </citation>
    <scope>NUCLEOTIDE SEQUENCE [LARGE SCALE GENOMIC DNA]</scope>
    <source>
        <strain evidence="1 3">LMG 26154</strain>
    </source>
</reference>
<proteinExistence type="predicted"/>
<protein>
    <recommendedName>
        <fullName evidence="5">DUF945 domain-containing protein</fullName>
    </recommendedName>
</protein>
<accession>A0AAX2ADS5</accession>
<dbReference type="RefSeq" id="WP_114839022.1">
    <property type="nucleotide sequence ID" value="NZ_CP031217.1"/>
</dbReference>
<evidence type="ECO:0000313" key="1">
    <source>
        <dbReference type="EMBL" id="AXH12183.1"/>
    </source>
</evidence>
<dbReference type="Proteomes" id="UP000253850">
    <property type="component" value="Chromosome"/>
</dbReference>
<gene>
    <name evidence="1" type="ORF">ABIV_1181</name>
    <name evidence="2" type="ORF">CRV05_02670</name>
</gene>
<dbReference type="EMBL" id="PDKM01000001">
    <property type="protein sequence ID" value="RXK11288.1"/>
    <property type="molecule type" value="Genomic_DNA"/>
</dbReference>